<gene>
    <name evidence="2" type="ORF">ACMD2_12622</name>
</gene>
<reference evidence="2 3" key="1">
    <citation type="journal article" date="2016" name="DNA Res.">
        <title>The draft genome of MD-2 pineapple using hybrid error correction of long reads.</title>
        <authorList>
            <person name="Redwan R.M."/>
            <person name="Saidin A."/>
            <person name="Kumar S.V."/>
        </authorList>
    </citation>
    <scope>NUCLEOTIDE SEQUENCE [LARGE SCALE GENOMIC DNA]</scope>
    <source>
        <strain evidence="3">cv. MD2</strain>
        <tissue evidence="2">Leaf</tissue>
    </source>
</reference>
<dbReference type="STRING" id="4615.A0A199UZV6"/>
<dbReference type="Proteomes" id="UP000092600">
    <property type="component" value="Unassembled WGS sequence"/>
</dbReference>
<dbReference type="AlphaFoldDB" id="A0A199UZV6"/>
<dbReference type="PANTHER" id="PTHR36617:SF15">
    <property type="entry name" value="REVERSE TRANSCRIPTASE ZINC-BINDING DOMAIN-CONTAINING PROTEIN"/>
    <property type="match status" value="1"/>
</dbReference>
<protein>
    <submittedName>
        <fullName evidence="2">Putative ribonuclease H protein</fullName>
    </submittedName>
</protein>
<organism evidence="2 3">
    <name type="scientific">Ananas comosus</name>
    <name type="common">Pineapple</name>
    <name type="synonym">Ananas ananas</name>
    <dbReference type="NCBI Taxonomy" id="4615"/>
    <lineage>
        <taxon>Eukaryota</taxon>
        <taxon>Viridiplantae</taxon>
        <taxon>Streptophyta</taxon>
        <taxon>Embryophyta</taxon>
        <taxon>Tracheophyta</taxon>
        <taxon>Spermatophyta</taxon>
        <taxon>Magnoliopsida</taxon>
        <taxon>Liliopsida</taxon>
        <taxon>Poales</taxon>
        <taxon>Bromeliaceae</taxon>
        <taxon>Bromelioideae</taxon>
        <taxon>Ananas</taxon>
    </lineage>
</organism>
<feature type="domain" description="Reverse transcriptase zinc-binding" evidence="1">
    <location>
        <begin position="91"/>
        <end position="172"/>
    </location>
</feature>
<dbReference type="Pfam" id="PF13966">
    <property type="entry name" value="zf-RVT"/>
    <property type="match status" value="1"/>
</dbReference>
<dbReference type="InterPro" id="IPR026960">
    <property type="entry name" value="RVT-Znf"/>
</dbReference>
<proteinExistence type="predicted"/>
<dbReference type="EMBL" id="LSRQ01004032">
    <property type="protein sequence ID" value="OAY70170.1"/>
    <property type="molecule type" value="Genomic_DNA"/>
</dbReference>
<evidence type="ECO:0000313" key="3">
    <source>
        <dbReference type="Proteomes" id="UP000092600"/>
    </source>
</evidence>
<name>A0A199UZV6_ANACO</name>
<accession>A0A199UZV6</accession>
<comment type="caution">
    <text evidence="2">The sequence shown here is derived from an EMBL/GenBank/DDBJ whole genome shotgun (WGS) entry which is preliminary data.</text>
</comment>
<evidence type="ECO:0000313" key="2">
    <source>
        <dbReference type="EMBL" id="OAY70170.1"/>
    </source>
</evidence>
<dbReference type="PANTHER" id="PTHR36617">
    <property type="entry name" value="PROTEIN, PUTATIVE-RELATED"/>
    <property type="match status" value="1"/>
</dbReference>
<evidence type="ECO:0000259" key="1">
    <source>
        <dbReference type="Pfam" id="PF13966"/>
    </source>
</evidence>
<sequence length="220" mass="24969">MGDQLQVGWCGDTTLKLAFSEIFSVLDGNPVLVKNCFGNDDWNWARILGDDATLLTGFEPNISALKDRVTSFKVGQHMDVIGWRWCSSGIFSVKSAYRMLNDGGTIDGRTSKIWRLRIPLKVKVFCWLVLKKRPLTTDNLVKRWWTGETACVLCRDHDETVDHLFTQCVFLKYIMVMGLEDVHAEELGDDVLVVWDKWMGKTAVRVEGSIKFNALSASCR</sequence>